<dbReference type="InterPro" id="IPR036568">
    <property type="entry name" value="GGCT-like_sf"/>
</dbReference>
<protein>
    <recommendedName>
        <fullName evidence="1">gamma-glutamylcyclotransferase</fullName>
        <ecNumber evidence="1">4.3.2.9</ecNumber>
    </recommendedName>
</protein>
<name>A0A4Z1HQS7_9HELO</name>
<evidence type="ECO:0000256" key="1">
    <source>
        <dbReference type="ARBA" id="ARBA00012346"/>
    </source>
</evidence>
<dbReference type="EMBL" id="PQXN01000161">
    <property type="protein sequence ID" value="TGO51459.1"/>
    <property type="molecule type" value="Genomic_DNA"/>
</dbReference>
<feature type="compositionally biased region" description="Low complexity" evidence="3">
    <location>
        <begin position="59"/>
        <end position="69"/>
    </location>
</feature>
<proteinExistence type="predicted"/>
<dbReference type="InterPro" id="IPR013024">
    <property type="entry name" value="GGCT-like"/>
</dbReference>
<dbReference type="AlphaFoldDB" id="A0A4Z1HQS7"/>
<dbReference type="InterPro" id="IPR017939">
    <property type="entry name" value="G-Glutamylcylcotransferase"/>
</dbReference>
<sequence>MKTRCPDWTYVGMGVLQDYRWIVNQRGYANIVFCGESGVESKSDSGEGADSGDGKNVKNENANANANKNPFTSPPRKTEEIHHLPNTKETATKLPSPPSQSTVYGLLYTLSRRDERALDISEGVPFAYTKIYPLITLLSVSPSLDAPAVSFLLSLFPGSVSGVSSAGLAFPSLPPSSPPTASQPSQQPPPLQIRALTYIDTQRITPSAPNPEYITRMNRGIRDALSKGFPPTYVRDVMRVYIPAREEGDGF</sequence>
<reference evidence="4 5" key="1">
    <citation type="submission" date="2017-12" db="EMBL/GenBank/DDBJ databases">
        <title>Comparative genomics of Botrytis spp.</title>
        <authorList>
            <person name="Valero-Jimenez C.A."/>
            <person name="Tapia P."/>
            <person name="Veloso J."/>
            <person name="Silva-Moreno E."/>
            <person name="Staats M."/>
            <person name="Valdes J.H."/>
            <person name="Van Kan J.A.L."/>
        </authorList>
    </citation>
    <scope>NUCLEOTIDE SEQUENCE [LARGE SCALE GENOMIC DNA]</scope>
    <source>
        <strain evidence="4 5">MUCL11595</strain>
    </source>
</reference>
<accession>A0A4Z1HQS7</accession>
<dbReference type="Gene3D" id="3.10.490.10">
    <property type="entry name" value="Gamma-glutamyl cyclotransferase-like"/>
    <property type="match status" value="1"/>
</dbReference>
<organism evidence="4 5">
    <name type="scientific">Botryotinia convoluta</name>
    <dbReference type="NCBI Taxonomy" id="54673"/>
    <lineage>
        <taxon>Eukaryota</taxon>
        <taxon>Fungi</taxon>
        <taxon>Dikarya</taxon>
        <taxon>Ascomycota</taxon>
        <taxon>Pezizomycotina</taxon>
        <taxon>Leotiomycetes</taxon>
        <taxon>Helotiales</taxon>
        <taxon>Sclerotiniaceae</taxon>
        <taxon>Botryotinia</taxon>
    </lineage>
</organism>
<dbReference type="OrthoDB" id="2924818at2759"/>
<keyword evidence="2" id="KW-0456">Lyase</keyword>
<dbReference type="SUPFAM" id="SSF110857">
    <property type="entry name" value="Gamma-glutamyl cyclotransferase-like"/>
    <property type="match status" value="1"/>
</dbReference>
<dbReference type="GO" id="GO:0003839">
    <property type="term" value="F:gamma-glutamylcyclotransferase activity"/>
    <property type="evidence" value="ECO:0007669"/>
    <property type="project" value="UniProtKB-EC"/>
</dbReference>
<evidence type="ECO:0000313" key="5">
    <source>
        <dbReference type="Proteomes" id="UP000297527"/>
    </source>
</evidence>
<dbReference type="EC" id="4.3.2.9" evidence="1"/>
<keyword evidence="5" id="KW-1185">Reference proteome</keyword>
<evidence type="ECO:0000313" key="4">
    <source>
        <dbReference type="EMBL" id="TGO51459.1"/>
    </source>
</evidence>
<evidence type="ECO:0000256" key="2">
    <source>
        <dbReference type="ARBA" id="ARBA00023239"/>
    </source>
</evidence>
<dbReference type="Proteomes" id="UP000297527">
    <property type="component" value="Unassembled WGS sequence"/>
</dbReference>
<dbReference type="CDD" id="cd06661">
    <property type="entry name" value="GGCT_like"/>
    <property type="match status" value="1"/>
</dbReference>
<gene>
    <name evidence="4" type="ORF">BCON_0161g00320</name>
</gene>
<dbReference type="PANTHER" id="PTHR12935:SF0">
    <property type="entry name" value="GAMMA-GLUTAMYLCYCLOTRANSFERASE"/>
    <property type="match status" value="1"/>
</dbReference>
<feature type="region of interest" description="Disordered" evidence="3">
    <location>
        <begin position="40"/>
        <end position="79"/>
    </location>
</feature>
<dbReference type="PANTHER" id="PTHR12935">
    <property type="entry name" value="GAMMA-GLUTAMYLCYCLOTRANSFERASE"/>
    <property type="match status" value="1"/>
</dbReference>
<comment type="caution">
    <text evidence="4">The sequence shown here is derived from an EMBL/GenBank/DDBJ whole genome shotgun (WGS) entry which is preliminary data.</text>
</comment>
<evidence type="ECO:0000256" key="3">
    <source>
        <dbReference type="SAM" id="MobiDB-lite"/>
    </source>
</evidence>